<dbReference type="GO" id="GO:0005768">
    <property type="term" value="C:endosome"/>
    <property type="evidence" value="ECO:0007669"/>
    <property type="project" value="UniProtKB-SubCell"/>
</dbReference>
<keyword evidence="10" id="KW-0732">Signal</keyword>
<evidence type="ECO:0000256" key="10">
    <source>
        <dbReference type="SAM" id="SignalP"/>
    </source>
</evidence>
<evidence type="ECO:0000313" key="12">
    <source>
        <dbReference type="EMBL" id="KAG5497658.1"/>
    </source>
</evidence>
<protein>
    <recommendedName>
        <fullName evidence="11">RING-CH-type domain-containing protein</fullName>
    </recommendedName>
</protein>
<feature type="region of interest" description="Disordered" evidence="8">
    <location>
        <begin position="634"/>
        <end position="657"/>
    </location>
</feature>
<evidence type="ECO:0000256" key="3">
    <source>
        <dbReference type="ARBA" id="ARBA00004656"/>
    </source>
</evidence>
<feature type="chain" id="PRO_5032394611" description="RING-CH-type domain-containing protein" evidence="10">
    <location>
        <begin position="45"/>
        <end position="1217"/>
    </location>
</feature>
<dbReference type="GeneID" id="94289997"/>
<evidence type="ECO:0000313" key="13">
    <source>
        <dbReference type="Proteomes" id="UP000674318"/>
    </source>
</evidence>
<dbReference type="InterPro" id="IPR011016">
    <property type="entry name" value="Znf_RING-CH"/>
</dbReference>
<comment type="subcellular location">
    <subcellularLocation>
        <location evidence="1">Endomembrane system</location>
        <topology evidence="1">Multi-pass membrane protein</topology>
    </subcellularLocation>
    <subcellularLocation>
        <location evidence="2">Endosome</location>
    </subcellularLocation>
    <subcellularLocation>
        <location evidence="3">Lysosome membrane</location>
    </subcellularLocation>
</comment>
<feature type="transmembrane region" description="Helical" evidence="9">
    <location>
        <begin position="465"/>
        <end position="482"/>
    </location>
</feature>
<evidence type="ECO:0000256" key="9">
    <source>
        <dbReference type="SAM" id="Phobius"/>
    </source>
</evidence>
<evidence type="ECO:0000259" key="11">
    <source>
        <dbReference type="PROSITE" id="PS51292"/>
    </source>
</evidence>
<dbReference type="RefSeq" id="XP_067755126.1">
    <property type="nucleotide sequence ID" value="XM_067899920.1"/>
</dbReference>
<feature type="compositionally biased region" description="Polar residues" evidence="8">
    <location>
        <begin position="777"/>
        <end position="796"/>
    </location>
</feature>
<feature type="transmembrane region" description="Helical" evidence="9">
    <location>
        <begin position="1079"/>
        <end position="1102"/>
    </location>
</feature>
<keyword evidence="6" id="KW-0862">Zinc</keyword>
<dbReference type="Gene3D" id="3.30.40.10">
    <property type="entry name" value="Zinc/RING finger domain, C3HC4 (zinc finger)"/>
    <property type="match status" value="1"/>
</dbReference>
<feature type="compositionally biased region" description="Low complexity" evidence="8">
    <location>
        <begin position="1169"/>
        <end position="1181"/>
    </location>
</feature>
<comment type="caution">
    <text evidence="12">The sequence shown here is derived from an EMBL/GenBank/DDBJ whole genome shotgun (WGS) entry which is preliminary data.</text>
</comment>
<feature type="region of interest" description="Disordered" evidence="8">
    <location>
        <begin position="85"/>
        <end position="106"/>
    </location>
</feature>
<dbReference type="FunFam" id="3.30.40.10:FF:000912">
    <property type="entry name" value="RING-variant_domain_containing_protein_-_putative"/>
    <property type="match status" value="1"/>
</dbReference>
<keyword evidence="9" id="KW-1133">Transmembrane helix</keyword>
<dbReference type="PROSITE" id="PS51292">
    <property type="entry name" value="ZF_RING_CH"/>
    <property type="match status" value="1"/>
</dbReference>
<feature type="transmembrane region" description="Helical" evidence="9">
    <location>
        <begin position="1038"/>
        <end position="1059"/>
    </location>
</feature>
<feature type="signal peptide" evidence="10">
    <location>
        <begin position="1"/>
        <end position="44"/>
    </location>
</feature>
<keyword evidence="5" id="KW-0863">Zinc-finger</keyword>
<accession>A0A836ICA3</accession>
<keyword evidence="13" id="KW-1185">Reference proteome</keyword>
<feature type="region of interest" description="Disordered" evidence="8">
    <location>
        <begin position="763"/>
        <end position="809"/>
    </location>
</feature>
<dbReference type="OrthoDB" id="266286at2759"/>
<dbReference type="AlphaFoldDB" id="A0A836ICA3"/>
<feature type="domain" description="RING-CH-type" evidence="11">
    <location>
        <begin position="860"/>
        <end position="926"/>
    </location>
</feature>
<evidence type="ECO:0000256" key="8">
    <source>
        <dbReference type="SAM" id="MobiDB-lite"/>
    </source>
</evidence>
<dbReference type="Proteomes" id="UP000674318">
    <property type="component" value="Unassembled WGS sequence"/>
</dbReference>
<feature type="region of interest" description="Disordered" evidence="8">
    <location>
        <begin position="1128"/>
        <end position="1194"/>
    </location>
</feature>
<organism evidence="12 13">
    <name type="scientific">Porcisia hertigi</name>
    <dbReference type="NCBI Taxonomy" id="2761500"/>
    <lineage>
        <taxon>Eukaryota</taxon>
        <taxon>Discoba</taxon>
        <taxon>Euglenozoa</taxon>
        <taxon>Kinetoplastea</taxon>
        <taxon>Metakinetoplastina</taxon>
        <taxon>Trypanosomatida</taxon>
        <taxon>Trypanosomatidae</taxon>
        <taxon>Leishmaniinae</taxon>
        <taxon>Porcisia</taxon>
    </lineage>
</organism>
<feature type="compositionally biased region" description="Polar residues" evidence="8">
    <location>
        <begin position="221"/>
        <end position="241"/>
    </location>
</feature>
<evidence type="ECO:0000256" key="5">
    <source>
        <dbReference type="ARBA" id="ARBA00022771"/>
    </source>
</evidence>
<feature type="region of interest" description="Disordered" evidence="8">
    <location>
        <begin position="46"/>
        <end position="71"/>
    </location>
</feature>
<dbReference type="SUPFAM" id="SSF57850">
    <property type="entry name" value="RING/U-box"/>
    <property type="match status" value="1"/>
</dbReference>
<evidence type="ECO:0000256" key="7">
    <source>
        <dbReference type="ARBA" id="ARBA00022859"/>
    </source>
</evidence>
<feature type="transmembrane region" description="Helical" evidence="9">
    <location>
        <begin position="992"/>
        <end position="1013"/>
    </location>
</feature>
<name>A0A836ICA3_9TRYP</name>
<keyword evidence="9" id="KW-0812">Transmembrane</keyword>
<keyword evidence="9" id="KW-0472">Membrane</keyword>
<proteinExistence type="predicted"/>
<dbReference type="InterPro" id="IPR013083">
    <property type="entry name" value="Znf_RING/FYVE/PHD"/>
</dbReference>
<feature type="region of interest" description="Disordered" evidence="8">
    <location>
        <begin position="563"/>
        <end position="610"/>
    </location>
</feature>
<sequence length="1217" mass="133156">MLSSTMPLPADARGHTAPSIWRVSTVVTVLLLLLLVTACSLTSAAPTAATEKTARLETSALSQPSGRGLQDNAFTQASIAETLTTMNAGTKSDPPSGAPPSLKEMLNADPRKPLERVIVGPMPDSISGGVTLSHRSSSQVRLEPVTQAVAYKGRFMPKLRVLYTKPTALQSTGADSSHISGAAPWQNDGVAPPKETLQRSLVVPLHAPVAAVEDETELAPRTTSQRLGASAAADQTSVSSTGDGGIDPSALMYEENAPTHNTAKRDVSQVDPWNRYYKDVVIDTGSTDAFLPINIIGSGTTVVKFKGKVGNVINAVVQLKEHRYDKSVSKDNCHGMYLRVELNNRYLVNRRTWDLREHEAFDENSDDADSSENTESRSSLSFWDFFAPAFDNSALCEALQSVSLRVNKAPVTEEYFITIQSSLISPDEKNQYYANVSFFDGAGYTCAMNVYIAQEPAARQERMQLIFALILPLLVLFLPLFFTMRRADLLRQFLLDADFAEWMWLLPLLLSKKMLGGLRAGVDGVIRLRSAYEQRRLQTQLMHLQSVRPNTSAATAAVLLATEEQQQQSGTPPLGWGAVVPASPPSTRVPHPGGPPESADEDAQRPLLPPFRTLHEPSAQRQLRQEEASVEACENRGPDSMTARAQSGTGFGESHDRTHHHHICHHHTDGHYSDVTMAPPHLGCPRAILEEDGGSLLSMTGGTHGACRCCQDGREGRVASEASTAVLVHVPPLADATEHLQDNHRRGRRARNNGYDLLFTTEESVHGEQSPAALEQPQRTAGTQQQSSVNDTTQTAPKRPREEEEAILSGGGSVDCVAASENCGRLLPCNTTTPPVLAAATTTPEPGLATGVLKTSPNEEEEEEEPFCRICRDGDDVAPLITPCACTGSVRFVHATCLDRWRIESAKRNLTNVNQCEICKETFHVNIGRWTLLWESSRHALNGLCLFLACLTLVVAETTLTHTVIGEMSCSASYHRVSYGTMFRFEGLALTFLIYGLMVLLVLCANLIVYSWFCSRSDVEEYIAEMHILPPFYTRRNVILILVVCVVLLAQVHATGYLFKYFLYKTSHIVWNWETSPLMGGLLFSLFFAGIINVCSVARQMYMEHIVNRSRGVTSATDVVVQPVDDADHSAQGLDNSNDGPASEAPLPPSQVSSSDAPGRSPSAPPTLPTTCENTEQQPQQPEDEDLHYTRHFSVPPELRVIRAFEYCPPRRKPPKG</sequence>
<evidence type="ECO:0000256" key="2">
    <source>
        <dbReference type="ARBA" id="ARBA00004177"/>
    </source>
</evidence>
<feature type="region of interest" description="Disordered" evidence="8">
    <location>
        <begin position="837"/>
        <end position="859"/>
    </location>
</feature>
<keyword evidence="7" id="KW-0391">Immunity</keyword>
<dbReference type="SMART" id="SM00744">
    <property type="entry name" value="RINGv"/>
    <property type="match status" value="1"/>
</dbReference>
<gene>
    <name evidence="12" type="ORF">JKF63_03923</name>
</gene>
<dbReference type="CDD" id="cd16495">
    <property type="entry name" value="RING_CH-C4HC3_MARCH"/>
    <property type="match status" value="1"/>
</dbReference>
<feature type="region of interest" description="Disordered" evidence="8">
    <location>
        <begin position="214"/>
        <end position="243"/>
    </location>
</feature>
<evidence type="ECO:0000256" key="4">
    <source>
        <dbReference type="ARBA" id="ARBA00022723"/>
    </source>
</evidence>
<dbReference type="GO" id="GO:0002376">
    <property type="term" value="P:immune system process"/>
    <property type="evidence" value="ECO:0007669"/>
    <property type="project" value="UniProtKB-KW"/>
</dbReference>
<evidence type="ECO:0000256" key="6">
    <source>
        <dbReference type="ARBA" id="ARBA00022833"/>
    </source>
</evidence>
<keyword evidence="4" id="KW-0479">Metal-binding</keyword>
<dbReference type="GO" id="GO:0008270">
    <property type="term" value="F:zinc ion binding"/>
    <property type="evidence" value="ECO:0007669"/>
    <property type="project" value="UniProtKB-KW"/>
</dbReference>
<dbReference type="PANTHER" id="PTHR45981">
    <property type="entry name" value="LD02310P"/>
    <property type="match status" value="1"/>
</dbReference>
<dbReference type="KEGG" id="phet:94289997"/>
<reference evidence="12 13" key="1">
    <citation type="submission" date="2021-02" db="EMBL/GenBank/DDBJ databases">
        <title>Porcisia hertigi Genome sequencing and assembly.</title>
        <authorList>
            <person name="Almutairi H."/>
            <person name="Gatherer D."/>
        </authorList>
    </citation>
    <scope>NUCLEOTIDE SEQUENCE [LARGE SCALE GENOMIC DNA]</scope>
    <source>
        <strain evidence="12 13">C119</strain>
    </source>
</reference>
<dbReference type="Pfam" id="PF12906">
    <property type="entry name" value="RINGv"/>
    <property type="match status" value="1"/>
</dbReference>
<dbReference type="EMBL" id="JAFJZO010000031">
    <property type="protein sequence ID" value="KAG5497658.1"/>
    <property type="molecule type" value="Genomic_DNA"/>
</dbReference>
<dbReference type="GO" id="GO:0005765">
    <property type="term" value="C:lysosomal membrane"/>
    <property type="evidence" value="ECO:0007669"/>
    <property type="project" value="UniProtKB-SubCell"/>
</dbReference>
<evidence type="ECO:0000256" key="1">
    <source>
        <dbReference type="ARBA" id="ARBA00004127"/>
    </source>
</evidence>